<dbReference type="Pfam" id="PF00651">
    <property type="entry name" value="BTB"/>
    <property type="match status" value="1"/>
</dbReference>
<dbReference type="RefSeq" id="XP_029728091.2">
    <property type="nucleotide sequence ID" value="XM_029872231.2"/>
</dbReference>
<sequence>MCTTNALTPLHTIAIQSSKVKVITWTVNFDRKSIQECVESVESEQFRFSGIMWKMCLDIATPTKYTGIKCYLKVTDCSYPADVGHIILALDSSGDIVCSWGKRPKKDAESGKSVSSADDIVKTFELPSRVISDGFLTLCCQLIPDEVYFEKQLKMLEQEQSTDVVISFGKKHLKAHNFMLAAHSHTFNDMLNTEKQESQLKLTDFDYEVVKEMLTFIYTKRLPNLEKLAVGLLRIDDKYNIKGLRERCEESFCESISTNNAIRLQALAEHHNLSQLKDRVRVFIECNLKAVQESVDWKTLMQKCYSDLIIRNCVQNFDRTEKEGQPASKKPKLPKDRNTTLTFKSNMGKFY</sequence>
<name>A0ABM1ZG03_AEDAL</name>
<dbReference type="SUPFAM" id="SSF54695">
    <property type="entry name" value="POZ domain"/>
    <property type="match status" value="1"/>
</dbReference>
<organism evidence="3 4">
    <name type="scientific">Aedes albopictus</name>
    <name type="common">Asian tiger mosquito</name>
    <name type="synonym">Stegomyia albopicta</name>
    <dbReference type="NCBI Taxonomy" id="7160"/>
    <lineage>
        <taxon>Eukaryota</taxon>
        <taxon>Metazoa</taxon>
        <taxon>Ecdysozoa</taxon>
        <taxon>Arthropoda</taxon>
        <taxon>Hexapoda</taxon>
        <taxon>Insecta</taxon>
        <taxon>Pterygota</taxon>
        <taxon>Neoptera</taxon>
        <taxon>Endopterygota</taxon>
        <taxon>Diptera</taxon>
        <taxon>Nematocera</taxon>
        <taxon>Culicoidea</taxon>
        <taxon>Culicidae</taxon>
        <taxon>Culicinae</taxon>
        <taxon>Aedini</taxon>
        <taxon>Aedes</taxon>
        <taxon>Stegomyia</taxon>
    </lineage>
</organism>
<reference evidence="3" key="2">
    <citation type="submission" date="2025-05" db="UniProtKB">
        <authorList>
            <consortium name="EnsemblMetazoa"/>
        </authorList>
    </citation>
    <scope>IDENTIFICATION</scope>
    <source>
        <strain evidence="3">Foshan</strain>
    </source>
</reference>
<dbReference type="Proteomes" id="UP000069940">
    <property type="component" value="Unassembled WGS sequence"/>
</dbReference>
<evidence type="ECO:0000313" key="4">
    <source>
        <dbReference type="Proteomes" id="UP000069940"/>
    </source>
</evidence>
<proteinExistence type="predicted"/>
<reference evidence="4" key="1">
    <citation type="journal article" date="2015" name="Proc. Natl. Acad. Sci. U.S.A.">
        <title>Genome sequence of the Asian Tiger mosquito, Aedes albopictus, reveals insights into its biology, genetics, and evolution.</title>
        <authorList>
            <person name="Chen X.G."/>
            <person name="Jiang X."/>
            <person name="Gu J."/>
            <person name="Xu M."/>
            <person name="Wu Y."/>
            <person name="Deng Y."/>
            <person name="Zhang C."/>
            <person name="Bonizzoni M."/>
            <person name="Dermauw W."/>
            <person name="Vontas J."/>
            <person name="Armbruster P."/>
            <person name="Huang X."/>
            <person name="Yang Y."/>
            <person name="Zhang H."/>
            <person name="He W."/>
            <person name="Peng H."/>
            <person name="Liu Y."/>
            <person name="Wu K."/>
            <person name="Chen J."/>
            <person name="Lirakis M."/>
            <person name="Topalis P."/>
            <person name="Van Leeuwen T."/>
            <person name="Hall A.B."/>
            <person name="Jiang X."/>
            <person name="Thorpe C."/>
            <person name="Mueller R.L."/>
            <person name="Sun C."/>
            <person name="Waterhouse R.M."/>
            <person name="Yan G."/>
            <person name="Tu Z.J."/>
            <person name="Fang X."/>
            <person name="James A.A."/>
        </authorList>
    </citation>
    <scope>NUCLEOTIDE SEQUENCE [LARGE SCALE GENOMIC DNA]</scope>
    <source>
        <strain evidence="4">Foshan</strain>
    </source>
</reference>
<dbReference type="InterPro" id="IPR011333">
    <property type="entry name" value="SKP1/BTB/POZ_sf"/>
</dbReference>
<accession>A0ABM1ZG03</accession>
<keyword evidence="4" id="KW-1185">Reference proteome</keyword>
<feature type="region of interest" description="Disordered" evidence="1">
    <location>
        <begin position="320"/>
        <end position="351"/>
    </location>
</feature>
<dbReference type="PROSITE" id="PS50097">
    <property type="entry name" value="BTB"/>
    <property type="match status" value="1"/>
</dbReference>
<dbReference type="Gene3D" id="1.25.40.420">
    <property type="match status" value="1"/>
</dbReference>
<dbReference type="PANTHER" id="PTHR24413">
    <property type="entry name" value="SPECKLE-TYPE POZ PROTEIN"/>
    <property type="match status" value="1"/>
</dbReference>
<feature type="domain" description="BTB" evidence="2">
    <location>
        <begin position="162"/>
        <end position="226"/>
    </location>
</feature>
<evidence type="ECO:0000259" key="2">
    <source>
        <dbReference type="PROSITE" id="PS50097"/>
    </source>
</evidence>
<dbReference type="CDD" id="cd14733">
    <property type="entry name" value="BACK"/>
    <property type="match status" value="1"/>
</dbReference>
<dbReference type="EnsemblMetazoa" id="AALFPA23_018087.R26549">
    <property type="protein sequence ID" value="AALFPA23_018087.P26549"/>
    <property type="gene ID" value="AALFPA23_018087"/>
</dbReference>
<dbReference type="SMART" id="SM00225">
    <property type="entry name" value="BTB"/>
    <property type="match status" value="1"/>
</dbReference>
<evidence type="ECO:0000313" key="3">
    <source>
        <dbReference type="EnsemblMetazoa" id="AALFPA23_018087.P26549"/>
    </source>
</evidence>
<dbReference type="InterPro" id="IPR000210">
    <property type="entry name" value="BTB/POZ_dom"/>
</dbReference>
<protein>
    <recommendedName>
        <fullName evidence="2">BTB domain-containing protein</fullName>
    </recommendedName>
</protein>
<dbReference type="GeneID" id="109397344"/>
<dbReference type="Gene3D" id="3.30.710.10">
    <property type="entry name" value="Potassium Channel Kv1.1, Chain A"/>
    <property type="match status" value="1"/>
</dbReference>
<evidence type="ECO:0000256" key="1">
    <source>
        <dbReference type="SAM" id="MobiDB-lite"/>
    </source>
</evidence>